<dbReference type="PRINTS" id="PR00385">
    <property type="entry name" value="P450"/>
</dbReference>
<dbReference type="PROSITE" id="PS00086">
    <property type="entry name" value="CYTOCHROME_P450"/>
    <property type="match status" value="1"/>
</dbReference>
<reference evidence="13 14" key="1">
    <citation type="submission" date="2023-03" db="EMBL/GenBank/DDBJ databases">
        <title>Genome insight into feeding habits of ladybird beetles.</title>
        <authorList>
            <person name="Li H.-S."/>
            <person name="Huang Y.-H."/>
            <person name="Pang H."/>
        </authorList>
    </citation>
    <scope>NUCLEOTIDE SEQUENCE [LARGE SCALE GENOMIC DNA]</scope>
    <source>
        <strain evidence="13">SYSU_2023b</strain>
        <tissue evidence="13">Whole body</tissue>
    </source>
</reference>
<dbReference type="InterPro" id="IPR050479">
    <property type="entry name" value="CYP11_CYP27_families"/>
</dbReference>
<dbReference type="GO" id="GO:0016705">
    <property type="term" value="F:oxidoreductase activity, acting on paired donors, with incorporation or reduction of molecular oxygen"/>
    <property type="evidence" value="ECO:0007669"/>
    <property type="project" value="InterPro"/>
</dbReference>
<dbReference type="PANTHER" id="PTHR24279:SF120">
    <property type="entry name" value="CYTOCHROME P450"/>
    <property type="match status" value="1"/>
</dbReference>
<keyword evidence="10 12" id="KW-0503">Monooxygenase</keyword>
<keyword evidence="14" id="KW-1185">Reference proteome</keyword>
<evidence type="ECO:0000256" key="3">
    <source>
        <dbReference type="ARBA" id="ARBA00004174"/>
    </source>
</evidence>
<dbReference type="InterPro" id="IPR017972">
    <property type="entry name" value="Cyt_P450_CS"/>
</dbReference>
<dbReference type="InterPro" id="IPR001128">
    <property type="entry name" value="Cyt_P450"/>
</dbReference>
<organism evidence="13 14">
    <name type="scientific">Henosepilachna vigintioctopunctata</name>
    <dbReference type="NCBI Taxonomy" id="420089"/>
    <lineage>
        <taxon>Eukaryota</taxon>
        <taxon>Metazoa</taxon>
        <taxon>Ecdysozoa</taxon>
        <taxon>Arthropoda</taxon>
        <taxon>Hexapoda</taxon>
        <taxon>Insecta</taxon>
        <taxon>Pterygota</taxon>
        <taxon>Neoptera</taxon>
        <taxon>Endopterygota</taxon>
        <taxon>Coleoptera</taxon>
        <taxon>Polyphaga</taxon>
        <taxon>Cucujiformia</taxon>
        <taxon>Coccinelloidea</taxon>
        <taxon>Coccinellidae</taxon>
        <taxon>Epilachninae</taxon>
        <taxon>Epilachnini</taxon>
        <taxon>Henosepilachna</taxon>
    </lineage>
</organism>
<keyword evidence="8 12" id="KW-0560">Oxidoreductase</keyword>
<dbReference type="SUPFAM" id="SSF48264">
    <property type="entry name" value="Cytochrome P450"/>
    <property type="match status" value="1"/>
</dbReference>
<dbReference type="GO" id="GO:0005506">
    <property type="term" value="F:iron ion binding"/>
    <property type="evidence" value="ECO:0007669"/>
    <property type="project" value="InterPro"/>
</dbReference>
<name>A0AAW1TL23_9CUCU</name>
<evidence type="ECO:0000256" key="2">
    <source>
        <dbReference type="ARBA" id="ARBA00003690"/>
    </source>
</evidence>
<dbReference type="PANTHER" id="PTHR24279">
    <property type="entry name" value="CYTOCHROME P450"/>
    <property type="match status" value="1"/>
</dbReference>
<gene>
    <name evidence="13" type="ORF">WA026_016142</name>
</gene>
<evidence type="ECO:0000256" key="7">
    <source>
        <dbReference type="ARBA" id="ARBA00022723"/>
    </source>
</evidence>
<evidence type="ECO:0000256" key="10">
    <source>
        <dbReference type="ARBA" id="ARBA00023033"/>
    </source>
</evidence>
<dbReference type="EMBL" id="JARQZJ010000009">
    <property type="protein sequence ID" value="KAK9872097.1"/>
    <property type="molecule type" value="Genomic_DNA"/>
</dbReference>
<dbReference type="Proteomes" id="UP001431783">
    <property type="component" value="Unassembled WGS sequence"/>
</dbReference>
<dbReference type="PRINTS" id="PR00465">
    <property type="entry name" value="EP450IV"/>
</dbReference>
<comment type="subcellular location">
    <subcellularLocation>
        <location evidence="4">Endoplasmic reticulum membrane</location>
        <topology evidence="4">Peripheral membrane protein</topology>
    </subcellularLocation>
    <subcellularLocation>
        <location evidence="3">Microsome membrane</location>
        <topology evidence="3">Peripheral membrane protein</topology>
    </subcellularLocation>
</comment>
<dbReference type="InterPro" id="IPR002403">
    <property type="entry name" value="Cyt_P450_E_grp-IV"/>
</dbReference>
<evidence type="ECO:0000256" key="12">
    <source>
        <dbReference type="RuleBase" id="RU000461"/>
    </source>
</evidence>
<evidence type="ECO:0000313" key="14">
    <source>
        <dbReference type="Proteomes" id="UP001431783"/>
    </source>
</evidence>
<dbReference type="GO" id="GO:0020037">
    <property type="term" value="F:heme binding"/>
    <property type="evidence" value="ECO:0007669"/>
    <property type="project" value="InterPro"/>
</dbReference>
<dbReference type="Pfam" id="PF00067">
    <property type="entry name" value="p450"/>
    <property type="match status" value="1"/>
</dbReference>
<evidence type="ECO:0000256" key="8">
    <source>
        <dbReference type="ARBA" id="ARBA00023002"/>
    </source>
</evidence>
<comment type="function">
    <text evidence="2">May be involved in the metabolism of insect hormones and in the breakdown of synthetic insecticides.</text>
</comment>
<evidence type="ECO:0000256" key="5">
    <source>
        <dbReference type="ARBA" id="ARBA00010617"/>
    </source>
</evidence>
<evidence type="ECO:0000256" key="11">
    <source>
        <dbReference type="PIRSR" id="PIRSR602403-1"/>
    </source>
</evidence>
<dbReference type="GO" id="GO:0004497">
    <property type="term" value="F:monooxygenase activity"/>
    <property type="evidence" value="ECO:0007669"/>
    <property type="project" value="UniProtKB-KW"/>
</dbReference>
<keyword evidence="7 11" id="KW-0479">Metal-binding</keyword>
<evidence type="ECO:0008006" key="15">
    <source>
        <dbReference type="Google" id="ProtNLM"/>
    </source>
</evidence>
<evidence type="ECO:0000313" key="13">
    <source>
        <dbReference type="EMBL" id="KAK9872097.1"/>
    </source>
</evidence>
<comment type="cofactor">
    <cofactor evidence="1 11">
        <name>heme</name>
        <dbReference type="ChEBI" id="CHEBI:30413"/>
    </cofactor>
</comment>
<evidence type="ECO:0000256" key="4">
    <source>
        <dbReference type="ARBA" id="ARBA00004406"/>
    </source>
</evidence>
<dbReference type="InterPro" id="IPR036396">
    <property type="entry name" value="Cyt_P450_sf"/>
</dbReference>
<dbReference type="AlphaFoldDB" id="A0AAW1TL23"/>
<sequence length="153" mass="18043">MSYLKACIKETMRMFPVVIGNGRCTTSNYVIGGYQVPKGVQVIFQHYVISNLDEYFPRSSEFMPERWLSRQQNIDRHNFASLPFGFGRRMCLGRRFADMEMQILISKIIANYKIEYNYPELDYHIHPMYTPNGPLKFKFERRQTSMSTVPMTS</sequence>
<keyword evidence="6 11" id="KW-0349">Heme</keyword>
<proteinExistence type="inferred from homology"/>
<protein>
    <recommendedName>
        <fullName evidence="15">Cytochrome P450</fullName>
    </recommendedName>
</protein>
<evidence type="ECO:0000256" key="1">
    <source>
        <dbReference type="ARBA" id="ARBA00001971"/>
    </source>
</evidence>
<dbReference type="Gene3D" id="1.10.630.10">
    <property type="entry name" value="Cytochrome P450"/>
    <property type="match status" value="1"/>
</dbReference>
<evidence type="ECO:0000256" key="6">
    <source>
        <dbReference type="ARBA" id="ARBA00022617"/>
    </source>
</evidence>
<accession>A0AAW1TL23</accession>
<keyword evidence="9 11" id="KW-0408">Iron</keyword>
<dbReference type="GO" id="GO:0005789">
    <property type="term" value="C:endoplasmic reticulum membrane"/>
    <property type="evidence" value="ECO:0007669"/>
    <property type="project" value="UniProtKB-SubCell"/>
</dbReference>
<evidence type="ECO:0000256" key="9">
    <source>
        <dbReference type="ARBA" id="ARBA00023004"/>
    </source>
</evidence>
<comment type="similarity">
    <text evidence="5 12">Belongs to the cytochrome P450 family.</text>
</comment>
<feature type="binding site" description="axial binding residue" evidence="11">
    <location>
        <position position="91"/>
    </location>
    <ligand>
        <name>heme</name>
        <dbReference type="ChEBI" id="CHEBI:30413"/>
    </ligand>
    <ligandPart>
        <name>Fe</name>
        <dbReference type="ChEBI" id="CHEBI:18248"/>
    </ligandPart>
</feature>
<comment type="caution">
    <text evidence="13">The sequence shown here is derived from an EMBL/GenBank/DDBJ whole genome shotgun (WGS) entry which is preliminary data.</text>
</comment>